<name>A0A7W8EE03_9ACTN</name>
<keyword evidence="1" id="KW-0812">Transmembrane</keyword>
<sequence>MTVLVAPPAPTAFVLPRMGTLLLHAAPRVLESMILPVALFYAGMLVGGEVAGMAVSAAWVFGGMAVRLVRGLPMPGTVILAAVGITARVVVALAAGDVRWFFLPPTCGVFAVSLVFLATARGRRPLAERITLDLVPLPGHVAGHPVMRRFFVRQSLAWGCAQFVNGTLTLWILLSQTIGTFLALRTSLVALLMTAMAVASVLDFRRCLRALQLRA</sequence>
<keyword evidence="1" id="KW-1133">Transmembrane helix</keyword>
<keyword evidence="1" id="KW-0472">Membrane</keyword>
<dbReference type="AlphaFoldDB" id="A0A7W8EE03"/>
<evidence type="ECO:0000313" key="2">
    <source>
        <dbReference type="EMBL" id="MBB5076089.1"/>
    </source>
</evidence>
<organism evidence="2 3">
    <name type="scientific">Nonomuraea endophytica</name>
    <dbReference type="NCBI Taxonomy" id="714136"/>
    <lineage>
        <taxon>Bacteria</taxon>
        <taxon>Bacillati</taxon>
        <taxon>Actinomycetota</taxon>
        <taxon>Actinomycetes</taxon>
        <taxon>Streptosporangiales</taxon>
        <taxon>Streptosporangiaceae</taxon>
        <taxon>Nonomuraea</taxon>
    </lineage>
</organism>
<evidence type="ECO:0000256" key="1">
    <source>
        <dbReference type="SAM" id="Phobius"/>
    </source>
</evidence>
<gene>
    <name evidence="2" type="ORF">HNR40_001535</name>
</gene>
<comment type="caution">
    <text evidence="2">The sequence shown here is derived from an EMBL/GenBank/DDBJ whole genome shotgun (WGS) entry which is preliminary data.</text>
</comment>
<feature type="transmembrane region" description="Helical" evidence="1">
    <location>
        <begin position="180"/>
        <end position="204"/>
    </location>
</feature>
<feature type="transmembrane region" description="Helical" evidence="1">
    <location>
        <begin position="78"/>
        <end position="95"/>
    </location>
</feature>
<evidence type="ECO:0000313" key="3">
    <source>
        <dbReference type="Proteomes" id="UP000568380"/>
    </source>
</evidence>
<dbReference type="EMBL" id="JACHIN010000001">
    <property type="protein sequence ID" value="MBB5076089.1"/>
    <property type="molecule type" value="Genomic_DNA"/>
</dbReference>
<evidence type="ECO:0008006" key="4">
    <source>
        <dbReference type="Google" id="ProtNLM"/>
    </source>
</evidence>
<protein>
    <recommendedName>
        <fullName evidence="4">DUF3159 domain-containing protein</fullName>
    </recommendedName>
</protein>
<feature type="transmembrane region" description="Helical" evidence="1">
    <location>
        <begin position="156"/>
        <end position="174"/>
    </location>
</feature>
<feature type="transmembrane region" description="Helical" evidence="1">
    <location>
        <begin position="41"/>
        <end position="66"/>
    </location>
</feature>
<dbReference type="Proteomes" id="UP000568380">
    <property type="component" value="Unassembled WGS sequence"/>
</dbReference>
<feature type="transmembrane region" description="Helical" evidence="1">
    <location>
        <begin position="101"/>
        <end position="120"/>
    </location>
</feature>
<accession>A0A7W8EE03</accession>
<dbReference type="NCBIfam" id="NF041646">
    <property type="entry name" value="VC0807_fam"/>
    <property type="match status" value="1"/>
</dbReference>
<proteinExistence type="predicted"/>
<reference evidence="2 3" key="1">
    <citation type="submission" date="2020-08" db="EMBL/GenBank/DDBJ databases">
        <title>Genomic Encyclopedia of Type Strains, Phase IV (KMG-IV): sequencing the most valuable type-strain genomes for metagenomic binning, comparative biology and taxonomic classification.</title>
        <authorList>
            <person name="Goeker M."/>
        </authorList>
    </citation>
    <scope>NUCLEOTIDE SEQUENCE [LARGE SCALE GENOMIC DNA]</scope>
    <source>
        <strain evidence="2 3">DSM 45385</strain>
    </source>
</reference>
<dbReference type="RefSeq" id="WP_184959215.1">
    <property type="nucleotide sequence ID" value="NZ_JACHIN010000001.1"/>
</dbReference>
<keyword evidence="3" id="KW-1185">Reference proteome</keyword>